<dbReference type="EMBL" id="BTGU01000247">
    <property type="protein sequence ID" value="GMN65592.1"/>
    <property type="molecule type" value="Genomic_DNA"/>
</dbReference>
<dbReference type="AlphaFoldDB" id="A0AA88E069"/>
<organism evidence="1 2">
    <name type="scientific">Ficus carica</name>
    <name type="common">Common fig</name>
    <dbReference type="NCBI Taxonomy" id="3494"/>
    <lineage>
        <taxon>Eukaryota</taxon>
        <taxon>Viridiplantae</taxon>
        <taxon>Streptophyta</taxon>
        <taxon>Embryophyta</taxon>
        <taxon>Tracheophyta</taxon>
        <taxon>Spermatophyta</taxon>
        <taxon>Magnoliopsida</taxon>
        <taxon>eudicotyledons</taxon>
        <taxon>Gunneridae</taxon>
        <taxon>Pentapetalae</taxon>
        <taxon>rosids</taxon>
        <taxon>fabids</taxon>
        <taxon>Rosales</taxon>
        <taxon>Moraceae</taxon>
        <taxon>Ficeae</taxon>
        <taxon>Ficus</taxon>
    </lineage>
</organism>
<sequence>MPPRCRTVPVNPPELDLATIVANLQRQLLEQQQETARLRERFLFGMLEYPQ</sequence>
<comment type="caution">
    <text evidence="1">The sequence shown here is derived from an EMBL/GenBank/DDBJ whole genome shotgun (WGS) entry which is preliminary data.</text>
</comment>
<proteinExistence type="predicted"/>
<name>A0AA88E069_FICCA</name>
<evidence type="ECO:0000313" key="1">
    <source>
        <dbReference type="EMBL" id="GMN65592.1"/>
    </source>
</evidence>
<gene>
    <name evidence="1" type="ORF">TIFTF001_034666</name>
</gene>
<reference evidence="1" key="1">
    <citation type="submission" date="2023-07" db="EMBL/GenBank/DDBJ databases">
        <title>draft genome sequence of fig (Ficus carica).</title>
        <authorList>
            <person name="Takahashi T."/>
            <person name="Nishimura K."/>
        </authorList>
    </citation>
    <scope>NUCLEOTIDE SEQUENCE</scope>
</reference>
<dbReference type="Proteomes" id="UP001187192">
    <property type="component" value="Unassembled WGS sequence"/>
</dbReference>
<evidence type="ECO:0000313" key="2">
    <source>
        <dbReference type="Proteomes" id="UP001187192"/>
    </source>
</evidence>
<keyword evidence="2" id="KW-1185">Reference proteome</keyword>
<protein>
    <submittedName>
        <fullName evidence="1">Uncharacterized protein</fullName>
    </submittedName>
</protein>
<accession>A0AA88E069</accession>